<feature type="compositionally biased region" description="Basic and acidic residues" evidence="1">
    <location>
        <begin position="11"/>
        <end position="35"/>
    </location>
</feature>
<comment type="caution">
    <text evidence="2">The sequence shown here is derived from an EMBL/GenBank/DDBJ whole genome shotgun (WGS) entry which is preliminary data.</text>
</comment>
<sequence length="35" mass="4061">MLYHAGIPAERGAEPHRLDPTADSWRLRESPRAFR</sequence>
<accession>A0A8T4GS19</accession>
<name>A0A8T4GS19_9EURY</name>
<evidence type="ECO:0000313" key="2">
    <source>
        <dbReference type="EMBL" id="MBP1954674.1"/>
    </source>
</evidence>
<evidence type="ECO:0000313" key="3">
    <source>
        <dbReference type="Proteomes" id="UP000765891"/>
    </source>
</evidence>
<dbReference type="EMBL" id="JAGGKO010000002">
    <property type="protein sequence ID" value="MBP1954674.1"/>
    <property type="molecule type" value="Genomic_DNA"/>
</dbReference>
<dbReference type="Proteomes" id="UP000765891">
    <property type="component" value="Unassembled WGS sequence"/>
</dbReference>
<protein>
    <submittedName>
        <fullName evidence="2">Uncharacterized protein</fullName>
    </submittedName>
</protein>
<dbReference type="AlphaFoldDB" id="A0A8T4GS19"/>
<organism evidence="2 3">
    <name type="scientific">Halarchaeum rubridurum</name>
    <dbReference type="NCBI Taxonomy" id="489911"/>
    <lineage>
        <taxon>Archaea</taxon>
        <taxon>Methanobacteriati</taxon>
        <taxon>Methanobacteriota</taxon>
        <taxon>Stenosarchaea group</taxon>
        <taxon>Halobacteria</taxon>
        <taxon>Halobacteriales</taxon>
        <taxon>Halobacteriaceae</taxon>
    </lineage>
</organism>
<evidence type="ECO:0000256" key="1">
    <source>
        <dbReference type="SAM" id="MobiDB-lite"/>
    </source>
</evidence>
<reference evidence="2" key="1">
    <citation type="submission" date="2021-03" db="EMBL/GenBank/DDBJ databases">
        <title>Genomic Encyclopedia of Type Strains, Phase IV (KMG-IV): sequencing the most valuable type-strain genomes for metagenomic binning, comparative biology and taxonomic classification.</title>
        <authorList>
            <person name="Goeker M."/>
        </authorList>
    </citation>
    <scope>NUCLEOTIDE SEQUENCE</scope>
    <source>
        <strain evidence="2">DSM 22443</strain>
    </source>
</reference>
<gene>
    <name evidence="2" type="ORF">J2752_001586</name>
</gene>
<feature type="region of interest" description="Disordered" evidence="1">
    <location>
        <begin position="1"/>
        <end position="35"/>
    </location>
</feature>
<proteinExistence type="predicted"/>